<dbReference type="STRING" id="3818.A0A445DC66"/>
<keyword evidence="7" id="KW-1185">Reference proteome</keyword>
<evidence type="ECO:0000256" key="4">
    <source>
        <dbReference type="RuleBase" id="RU003690"/>
    </source>
</evidence>
<evidence type="ECO:0000256" key="5">
    <source>
        <dbReference type="SAM" id="Phobius"/>
    </source>
</evidence>
<dbReference type="PANTHER" id="PTHR10353">
    <property type="entry name" value="GLYCOSYL HYDROLASE"/>
    <property type="match status" value="1"/>
</dbReference>
<sequence>MNSLMFINSKHYLVHTMYLYILILLLHYSSYASIHINPSNSDSSSNNFQCDQASANDGGYPSVWNTLVGEEYPSFPMYYGTASVKRSSFPTDFIFGTASSSYQYEGAVNEGGRSPSIWDTYTEKYPGTLTLLFPLKLAKNQFFLIFIWVAERIKDHSNGAIAVDSYHLFKEDVNIMKDIGFNAYRFSISWSRILPGGNLAGGINKEGIQYYNNLINELLSNGIQPFVTIFHWDLPQSLEDAYGGFLSPHIVDDFKDYAEVCFKEFGDRVKHWITLNGPSILSLLGYAHILKAPGRCSSWLPFNCSGGDSATEPYLVAHHQILAHAAAVKLYREKYQKSQKGQIGIAHSIDWAIPISHSAAAIDATSRALAFRIGWFMEPITYGSYPVEMVNYLGDRLPRFSQEQSKMVQNSFDFIGINYYTTSYVTDAECQVENQTAFTDSCTELTNERNGIPIGPKGASNWIYLYPQGIEELLIYMNNKYNNPIIYITENGYPEANDGKMSLEDRERIDCHIQHLYYIRSAMRNNDVKVKGYFAWSLLDNFEWADGYTVRFGLVYVDYKNHLKRYAKSSAKWFKNFLHKQVESL</sequence>
<dbReference type="PROSITE" id="PS00653">
    <property type="entry name" value="GLYCOSYL_HYDROL_F1_2"/>
    <property type="match status" value="1"/>
</dbReference>
<evidence type="ECO:0000256" key="3">
    <source>
        <dbReference type="ARBA" id="ARBA00023295"/>
    </source>
</evidence>
<dbReference type="AlphaFoldDB" id="A0A445DC66"/>
<proteinExistence type="inferred from homology"/>
<keyword evidence="3" id="KW-0326">Glycosidase</keyword>
<comment type="similarity">
    <text evidence="1 4">Belongs to the glycosyl hydrolase 1 family.</text>
</comment>
<dbReference type="Pfam" id="PF00232">
    <property type="entry name" value="Glyco_hydro_1"/>
    <property type="match status" value="1"/>
</dbReference>
<evidence type="ECO:0008006" key="8">
    <source>
        <dbReference type="Google" id="ProtNLM"/>
    </source>
</evidence>
<accession>A0A445DC66</accession>
<dbReference type="Gene3D" id="3.20.20.80">
    <property type="entry name" value="Glycosidases"/>
    <property type="match status" value="1"/>
</dbReference>
<gene>
    <name evidence="6" type="ORF">Ahy_A04g017825</name>
</gene>
<keyword evidence="5" id="KW-1133">Transmembrane helix</keyword>
<keyword evidence="5" id="KW-0812">Transmembrane</keyword>
<keyword evidence="2" id="KW-0378">Hydrolase</keyword>
<evidence type="ECO:0000256" key="2">
    <source>
        <dbReference type="ARBA" id="ARBA00022801"/>
    </source>
</evidence>
<evidence type="ECO:0000256" key="1">
    <source>
        <dbReference type="ARBA" id="ARBA00010838"/>
    </source>
</evidence>
<dbReference type="FunFam" id="3.20.20.80:FF:000020">
    <property type="entry name" value="Beta-glucosidase 12"/>
    <property type="match status" value="1"/>
</dbReference>
<comment type="caution">
    <text evidence="6">The sequence shown here is derived from an EMBL/GenBank/DDBJ whole genome shotgun (WGS) entry which is preliminary data.</text>
</comment>
<name>A0A445DC66_ARAHY</name>
<dbReference type="PRINTS" id="PR00131">
    <property type="entry name" value="GLHYDRLASE1"/>
</dbReference>
<dbReference type="InterPro" id="IPR001360">
    <property type="entry name" value="Glyco_hydro_1"/>
</dbReference>
<evidence type="ECO:0000313" key="7">
    <source>
        <dbReference type="Proteomes" id="UP000289738"/>
    </source>
</evidence>
<dbReference type="GO" id="GO:0005975">
    <property type="term" value="P:carbohydrate metabolic process"/>
    <property type="evidence" value="ECO:0007669"/>
    <property type="project" value="InterPro"/>
</dbReference>
<protein>
    <recommendedName>
        <fullName evidence="8">Beta-glucosidase</fullName>
    </recommendedName>
</protein>
<evidence type="ECO:0000313" key="6">
    <source>
        <dbReference type="EMBL" id="RYR60761.1"/>
    </source>
</evidence>
<keyword evidence="5" id="KW-0472">Membrane</keyword>
<dbReference type="PANTHER" id="PTHR10353:SF237">
    <property type="entry name" value="BETA-GLUCOSIDASE 12-RELATED"/>
    <property type="match status" value="1"/>
</dbReference>
<dbReference type="InterPro" id="IPR017853">
    <property type="entry name" value="GH"/>
</dbReference>
<dbReference type="SUPFAM" id="SSF51445">
    <property type="entry name" value="(Trans)glycosidases"/>
    <property type="match status" value="1"/>
</dbReference>
<reference evidence="6 7" key="1">
    <citation type="submission" date="2019-01" db="EMBL/GenBank/DDBJ databases">
        <title>Sequencing of cultivated peanut Arachis hypogaea provides insights into genome evolution and oil improvement.</title>
        <authorList>
            <person name="Chen X."/>
        </authorList>
    </citation>
    <scope>NUCLEOTIDE SEQUENCE [LARGE SCALE GENOMIC DNA]</scope>
    <source>
        <strain evidence="7">cv. Fuhuasheng</strain>
        <tissue evidence="6">Leaves</tissue>
    </source>
</reference>
<dbReference type="EMBL" id="SDMP01000004">
    <property type="protein sequence ID" value="RYR60761.1"/>
    <property type="molecule type" value="Genomic_DNA"/>
</dbReference>
<organism evidence="6 7">
    <name type="scientific">Arachis hypogaea</name>
    <name type="common">Peanut</name>
    <dbReference type="NCBI Taxonomy" id="3818"/>
    <lineage>
        <taxon>Eukaryota</taxon>
        <taxon>Viridiplantae</taxon>
        <taxon>Streptophyta</taxon>
        <taxon>Embryophyta</taxon>
        <taxon>Tracheophyta</taxon>
        <taxon>Spermatophyta</taxon>
        <taxon>Magnoliopsida</taxon>
        <taxon>eudicotyledons</taxon>
        <taxon>Gunneridae</taxon>
        <taxon>Pentapetalae</taxon>
        <taxon>rosids</taxon>
        <taxon>fabids</taxon>
        <taxon>Fabales</taxon>
        <taxon>Fabaceae</taxon>
        <taxon>Papilionoideae</taxon>
        <taxon>50 kb inversion clade</taxon>
        <taxon>dalbergioids sensu lato</taxon>
        <taxon>Dalbergieae</taxon>
        <taxon>Pterocarpus clade</taxon>
        <taxon>Arachis</taxon>
    </lineage>
</organism>
<dbReference type="GO" id="GO:0008422">
    <property type="term" value="F:beta-glucosidase activity"/>
    <property type="evidence" value="ECO:0007669"/>
    <property type="project" value="TreeGrafter"/>
</dbReference>
<dbReference type="Proteomes" id="UP000289738">
    <property type="component" value="Chromosome A04"/>
</dbReference>
<feature type="transmembrane region" description="Helical" evidence="5">
    <location>
        <begin position="12"/>
        <end position="31"/>
    </location>
</feature>
<dbReference type="InterPro" id="IPR033132">
    <property type="entry name" value="GH_1_N_CS"/>
</dbReference>